<proteinExistence type="predicted"/>
<accession>A0A6A3P297</accession>
<gene>
    <name evidence="1" type="ORF">PR002_g826</name>
</gene>
<dbReference type="AlphaFoldDB" id="A0A6A3P297"/>
<evidence type="ECO:0000313" key="2">
    <source>
        <dbReference type="Proteomes" id="UP000435112"/>
    </source>
</evidence>
<dbReference type="OrthoDB" id="127352at2759"/>
<reference evidence="1 2" key="1">
    <citation type="submission" date="2018-09" db="EMBL/GenBank/DDBJ databases">
        <title>Genomic investigation of the strawberry pathogen Phytophthora fragariae indicates pathogenicity is determined by transcriptional variation in three key races.</title>
        <authorList>
            <person name="Adams T.M."/>
            <person name="Armitage A.D."/>
            <person name="Sobczyk M.K."/>
            <person name="Bates H.J."/>
            <person name="Dunwell J.M."/>
            <person name="Nellist C.F."/>
            <person name="Harrison R.J."/>
        </authorList>
    </citation>
    <scope>NUCLEOTIDE SEQUENCE [LARGE SCALE GENOMIC DNA]</scope>
    <source>
        <strain evidence="1 2">SCRP324</strain>
    </source>
</reference>
<evidence type="ECO:0008006" key="3">
    <source>
        <dbReference type="Google" id="ProtNLM"/>
    </source>
</evidence>
<name>A0A6A3P297_9STRA</name>
<evidence type="ECO:0000313" key="1">
    <source>
        <dbReference type="EMBL" id="KAE9047776.1"/>
    </source>
</evidence>
<protein>
    <recommendedName>
        <fullName evidence="3">PiggyBac transposable element-derived protein domain-containing protein</fullName>
    </recommendedName>
</protein>
<dbReference type="EMBL" id="QXFU01000021">
    <property type="protein sequence ID" value="KAE9047776.1"/>
    <property type="molecule type" value="Genomic_DNA"/>
</dbReference>
<comment type="caution">
    <text evidence="1">The sequence shown here is derived from an EMBL/GenBank/DDBJ whole genome shotgun (WGS) entry which is preliminary data.</text>
</comment>
<sequence length="182" mass="20365">MVVDTSKDRDPHRTFMIELAAELISGKWTDAPGDCRMAFDSSFSASGAVGAIESIEHNASEAPETSQKDCVAVASEQALKECNRKRRGCVICRWENRYATEKTDYCDNHNVCLCRVVYLGEAMAFVCPDTTLTCWQKFLMFYFPKSLFSAKGNIRKLADLYKLKRAHNTRVESGLATPNVSS</sequence>
<organism evidence="1 2">
    <name type="scientific">Phytophthora rubi</name>
    <dbReference type="NCBI Taxonomy" id="129364"/>
    <lineage>
        <taxon>Eukaryota</taxon>
        <taxon>Sar</taxon>
        <taxon>Stramenopiles</taxon>
        <taxon>Oomycota</taxon>
        <taxon>Peronosporomycetes</taxon>
        <taxon>Peronosporales</taxon>
        <taxon>Peronosporaceae</taxon>
        <taxon>Phytophthora</taxon>
    </lineage>
</organism>
<dbReference type="Proteomes" id="UP000435112">
    <property type="component" value="Unassembled WGS sequence"/>
</dbReference>